<keyword evidence="9" id="KW-1185">Reference proteome</keyword>
<evidence type="ECO:0000256" key="7">
    <source>
        <dbReference type="RuleBase" id="RU365084"/>
    </source>
</evidence>
<dbReference type="GO" id="GO:0006506">
    <property type="term" value="P:GPI anchor biosynthetic process"/>
    <property type="evidence" value="ECO:0007669"/>
    <property type="project" value="TreeGrafter"/>
</dbReference>
<feature type="non-terminal residue" evidence="8">
    <location>
        <position position="1"/>
    </location>
</feature>
<gene>
    <name evidence="8" type="ORF">OBBRIDRAFT_716247</name>
</gene>
<keyword evidence="6 7" id="KW-0472">Membrane</keyword>
<accession>A0A8E2J5F9</accession>
<dbReference type="EMBL" id="KV722339">
    <property type="protein sequence ID" value="OCH94985.1"/>
    <property type="molecule type" value="Genomic_DNA"/>
</dbReference>
<dbReference type="UniPathway" id="UPA00378"/>
<evidence type="ECO:0000256" key="5">
    <source>
        <dbReference type="ARBA" id="ARBA00022989"/>
    </source>
</evidence>
<comment type="subunit">
    <text evidence="7">Component of the dolichol-phosphate mannose (DPM) synthase complex.</text>
</comment>
<comment type="function">
    <text evidence="7">Regulatory subunit of the dolichol-phosphate mannose (DPM) synthase complex; essential for the ER localization.</text>
</comment>
<keyword evidence="3 7" id="KW-0812">Transmembrane</keyword>
<feature type="transmembrane region" description="Helical" evidence="7">
    <location>
        <begin position="48"/>
        <end position="68"/>
    </location>
</feature>
<evidence type="ECO:0000256" key="6">
    <source>
        <dbReference type="ARBA" id="ARBA00023136"/>
    </source>
</evidence>
<evidence type="ECO:0000313" key="8">
    <source>
        <dbReference type="EMBL" id="OCH94985.1"/>
    </source>
</evidence>
<dbReference type="OrthoDB" id="311279at2759"/>
<comment type="subcellular location">
    <subcellularLocation>
        <location evidence="1 7">Endoplasmic reticulum membrane</location>
        <topology evidence="1 7">Multi-pass membrane protein</topology>
    </subcellularLocation>
</comment>
<proteinExistence type="inferred from homology"/>
<dbReference type="InterPro" id="IPR009914">
    <property type="entry name" value="DPM2"/>
</dbReference>
<dbReference type="PANTHER" id="PTHR15039:SF11">
    <property type="entry name" value="DOLICHOL PHOSPHATE-MANNOSE BIOSYNTHESIS REGULATORY PROTEIN"/>
    <property type="match status" value="1"/>
</dbReference>
<dbReference type="Pfam" id="PF07297">
    <property type="entry name" value="DPM2"/>
    <property type="match status" value="1"/>
</dbReference>
<sequence>QTMNDKTLGGAILLVATLIFVYYTIWAIFLPFLETSNPLHNLFPSREWAVRIPAFFLVLGMSNVGILLG</sequence>
<comment type="pathway">
    <text evidence="7">Protein modification; protein glycosylation.</text>
</comment>
<evidence type="ECO:0000256" key="3">
    <source>
        <dbReference type="ARBA" id="ARBA00022692"/>
    </source>
</evidence>
<evidence type="ECO:0000256" key="2">
    <source>
        <dbReference type="ARBA" id="ARBA00005478"/>
    </source>
</evidence>
<evidence type="ECO:0000256" key="1">
    <source>
        <dbReference type="ARBA" id="ARBA00004477"/>
    </source>
</evidence>
<dbReference type="GO" id="GO:0030234">
    <property type="term" value="F:enzyme regulator activity"/>
    <property type="evidence" value="ECO:0007669"/>
    <property type="project" value="UniProtKB-UniRule"/>
</dbReference>
<dbReference type="AlphaFoldDB" id="A0A8E2J5F9"/>
<protein>
    <recommendedName>
        <fullName evidence="7">Dolichol phosphate-mannose biosynthesis regulatory protein</fullName>
    </recommendedName>
</protein>
<comment type="similarity">
    <text evidence="2 7">Belongs to the DPM2 family.</text>
</comment>
<feature type="transmembrane region" description="Helical" evidence="7">
    <location>
        <begin position="12"/>
        <end position="33"/>
    </location>
</feature>
<feature type="non-terminal residue" evidence="8">
    <location>
        <position position="69"/>
    </location>
</feature>
<evidence type="ECO:0000256" key="4">
    <source>
        <dbReference type="ARBA" id="ARBA00022824"/>
    </source>
</evidence>
<organism evidence="8 9">
    <name type="scientific">Obba rivulosa</name>
    <dbReference type="NCBI Taxonomy" id="1052685"/>
    <lineage>
        <taxon>Eukaryota</taxon>
        <taxon>Fungi</taxon>
        <taxon>Dikarya</taxon>
        <taxon>Basidiomycota</taxon>
        <taxon>Agaricomycotina</taxon>
        <taxon>Agaricomycetes</taxon>
        <taxon>Polyporales</taxon>
        <taxon>Gelatoporiaceae</taxon>
        <taxon>Obba</taxon>
    </lineage>
</organism>
<keyword evidence="5 7" id="KW-1133">Transmembrane helix</keyword>
<dbReference type="PANTHER" id="PTHR15039">
    <property type="entry name" value="DOLICHOL PHOSPHATE-MANNOSE BIOSYNTHESIS REGULATORY PROTEIN"/>
    <property type="match status" value="1"/>
</dbReference>
<reference evidence="8 9" key="1">
    <citation type="submission" date="2016-07" db="EMBL/GenBank/DDBJ databases">
        <title>Draft genome of the white-rot fungus Obba rivulosa 3A-2.</title>
        <authorList>
            <consortium name="DOE Joint Genome Institute"/>
            <person name="Miettinen O."/>
            <person name="Riley R."/>
            <person name="Acob R."/>
            <person name="Barry K."/>
            <person name="Cullen D."/>
            <person name="De Vries R."/>
            <person name="Hainaut M."/>
            <person name="Hatakka A."/>
            <person name="Henrissat B."/>
            <person name="Hilden K."/>
            <person name="Kuo R."/>
            <person name="Labutti K."/>
            <person name="Lipzen A."/>
            <person name="Makela M.R."/>
            <person name="Sandor L."/>
            <person name="Spatafora J.W."/>
            <person name="Grigoriev I.V."/>
            <person name="Hibbett D.S."/>
        </authorList>
    </citation>
    <scope>NUCLEOTIDE SEQUENCE [LARGE SCALE GENOMIC DNA]</scope>
    <source>
        <strain evidence="8 9">3A-2</strain>
    </source>
</reference>
<dbReference type="GO" id="GO:0033185">
    <property type="term" value="C:dolichol-phosphate-mannose synthase complex"/>
    <property type="evidence" value="ECO:0007669"/>
    <property type="project" value="TreeGrafter"/>
</dbReference>
<keyword evidence="4 7" id="KW-0256">Endoplasmic reticulum</keyword>
<dbReference type="Proteomes" id="UP000250043">
    <property type="component" value="Unassembled WGS sequence"/>
</dbReference>
<evidence type="ECO:0000313" key="9">
    <source>
        <dbReference type="Proteomes" id="UP000250043"/>
    </source>
</evidence>
<name>A0A8E2J5F9_9APHY</name>
<dbReference type="GO" id="GO:0180047">
    <property type="term" value="P:dolichol phosphate mannose biosynthetic process"/>
    <property type="evidence" value="ECO:0007669"/>
    <property type="project" value="InterPro"/>
</dbReference>
<dbReference type="GO" id="GO:0005789">
    <property type="term" value="C:endoplasmic reticulum membrane"/>
    <property type="evidence" value="ECO:0007669"/>
    <property type="project" value="UniProtKB-SubCell"/>
</dbReference>